<protein>
    <submittedName>
        <fullName evidence="3">Uncharacterized protein</fullName>
    </submittedName>
</protein>
<dbReference type="PANTHER" id="PTHR14240">
    <property type="entry name" value="RETINITIS PIGMENTOSA GTPASE REGULATOR-INTERACTING PROTEIN"/>
    <property type="match status" value="1"/>
</dbReference>
<gene>
    <name evidence="3" type="ORF">PIBRA_LOCUS1730</name>
</gene>
<dbReference type="AlphaFoldDB" id="A0A9P0T0L8"/>
<evidence type="ECO:0000256" key="2">
    <source>
        <dbReference type="SAM" id="MobiDB-lite"/>
    </source>
</evidence>
<feature type="coiled-coil region" evidence="1">
    <location>
        <begin position="94"/>
        <end position="121"/>
    </location>
</feature>
<sequence length="859" mass="96883">MNNAQEEVGNDMCKNHTGRSEKDFYRICPSKLSKRELEDMYFALVENNMDLKKTANGQREQIKLLNTKVQRMMAQRPTTTKELKECCINNKAIINEQKDVIADLKKSNDRLTERIRLLNMRLCSAKQFLKKGQLPSSARCPKCCNGVPVSVKNSSTTGLTTEVIERSVKSANASCQYFANVTSPTPGSSAREQLLAVDKTNELCDQNKCRTAMEELKQKTLSLQEELSQTHEEYASRIKKLEDEMTRLNTENVRVRSVSTSSEHRVEEQRGEISDLLQRLRKCEAKCEHLSVQLKIERSRSAELEMQSKAFYMSSTIATAVEQHLAGLNLKKEEEETKLKRDMSAQSVDNSSMYHCQFQLIVPNNSISSQTDKVSETSAEKVINQRSEVDDSGYAENSNASCEDSTKKDIKVVNQIAALQEQLDNLKQSLGENRDIDFDESILLRRKSCLERPSCSKKDDYRNPPVPDDCDFLIRTNGLNSFKSTNEWCKDYDRSDADYSSCNNCPSIVSNVKDKEKCNSDDENYTIEQDYEKDIFNNKDVPKLDLSGVNESSQDNKTYRKDNDENNACESNHSFHFTKETITKIDGKLVAEPFHEIDKKASIDDFQREKDDYQANNNFAALSNVKKTSSSKIESENFVSTGVDPIELPLDRFKETGVHTDETTLSLLEKNRLEICEQSVRVCTCPESARRGTSMFRSCSGTLRFTTTISNSKFRKCDCADNLSLEMKGVKGSQTYVRQTSTPHGTFVIQGEAILDSMSPITTGYEVSSLTDLPSEREAVSAQTSLGQDKGTLTQSDETPRSTTDYGSLSEGEVPISGRKRLSLGETPLEVNLRRRAILGTNRVQAVWLSNGTDLLLPW</sequence>
<keyword evidence="4" id="KW-1185">Reference proteome</keyword>
<organism evidence="3 4">
    <name type="scientific">Pieris brassicae</name>
    <name type="common">White butterfly</name>
    <name type="synonym">Large white butterfly</name>
    <dbReference type="NCBI Taxonomy" id="7116"/>
    <lineage>
        <taxon>Eukaryota</taxon>
        <taxon>Metazoa</taxon>
        <taxon>Ecdysozoa</taxon>
        <taxon>Arthropoda</taxon>
        <taxon>Hexapoda</taxon>
        <taxon>Insecta</taxon>
        <taxon>Pterygota</taxon>
        <taxon>Neoptera</taxon>
        <taxon>Endopterygota</taxon>
        <taxon>Lepidoptera</taxon>
        <taxon>Glossata</taxon>
        <taxon>Ditrysia</taxon>
        <taxon>Papilionoidea</taxon>
        <taxon>Pieridae</taxon>
        <taxon>Pierinae</taxon>
        <taxon>Pieris</taxon>
    </lineage>
</organism>
<name>A0A9P0T0L8_PIEBR</name>
<evidence type="ECO:0000313" key="4">
    <source>
        <dbReference type="Proteomes" id="UP001152562"/>
    </source>
</evidence>
<dbReference type="Proteomes" id="UP001152562">
    <property type="component" value="Unassembled WGS sequence"/>
</dbReference>
<dbReference type="InterPro" id="IPR031139">
    <property type="entry name" value="RPGRIP1_fam"/>
</dbReference>
<accession>A0A9P0T0L8</accession>
<dbReference type="EMBL" id="CALOZG010000002">
    <property type="protein sequence ID" value="CAH3970297.1"/>
    <property type="molecule type" value="Genomic_DNA"/>
</dbReference>
<keyword evidence="1" id="KW-0175">Coiled coil</keyword>
<evidence type="ECO:0000256" key="1">
    <source>
        <dbReference type="SAM" id="Coils"/>
    </source>
</evidence>
<feature type="coiled-coil region" evidence="1">
    <location>
        <begin position="213"/>
        <end position="293"/>
    </location>
</feature>
<reference evidence="3" key="1">
    <citation type="submission" date="2022-05" db="EMBL/GenBank/DDBJ databases">
        <authorList>
            <person name="Okamura Y."/>
        </authorList>
    </citation>
    <scope>NUCLEOTIDE SEQUENCE</scope>
</reference>
<evidence type="ECO:0000313" key="3">
    <source>
        <dbReference type="EMBL" id="CAH3970297.1"/>
    </source>
</evidence>
<comment type="caution">
    <text evidence="3">The sequence shown here is derived from an EMBL/GenBank/DDBJ whole genome shotgun (WGS) entry which is preliminary data.</text>
</comment>
<feature type="region of interest" description="Disordered" evidence="2">
    <location>
        <begin position="768"/>
        <end position="813"/>
    </location>
</feature>
<proteinExistence type="predicted"/>
<feature type="compositionally biased region" description="Polar residues" evidence="2">
    <location>
        <begin position="781"/>
        <end position="807"/>
    </location>
</feature>